<evidence type="ECO:0000313" key="2">
    <source>
        <dbReference type="Proteomes" id="UP000662760"/>
    </source>
</evidence>
<sequence length="102" mass="11421">MKNLPDIGSSVLLKIDSEKQVVTIIAHFQDKAVYVYKTSNQFDRVDMATAYNFEPVPVYKPLEYGKSDKTGCAPGNHNYIPFMTETTHKAVCSRCGNTISLE</sequence>
<proteinExistence type="predicted"/>
<protein>
    <submittedName>
        <fullName evidence="1">Uncharacterized protein</fullName>
    </submittedName>
</protein>
<name>A0A898KAQ6_9CAUD</name>
<dbReference type="KEGG" id="vg:65133672"/>
<keyword evidence="2" id="KW-1185">Reference proteome</keyword>
<organism evidence="1 2">
    <name type="scientific">Salmonella phage vB_SalP_TR2</name>
    <dbReference type="NCBI Taxonomy" id="2812854"/>
    <lineage>
        <taxon>Viruses</taxon>
        <taxon>Duplodnaviria</taxon>
        <taxon>Heunggongvirae</taxon>
        <taxon>Uroviricota</taxon>
        <taxon>Caudoviricetes</taxon>
        <taxon>Schitoviridae</taxon>
        <taxon>Triduovirus</taxon>
        <taxon>Triduovirus Tr2</taxon>
    </lineage>
</organism>
<dbReference type="GeneID" id="65133672"/>
<reference evidence="1" key="1">
    <citation type="submission" date="2021-01" db="EMBL/GenBank/DDBJ databases">
        <authorList>
            <person name="Shang Y."/>
        </authorList>
    </citation>
    <scope>NUCLEOTIDE SEQUENCE</scope>
</reference>
<accession>A0A898KAQ6</accession>
<evidence type="ECO:0000313" key="1">
    <source>
        <dbReference type="EMBL" id="QSJ04034.1"/>
    </source>
</evidence>
<dbReference type="Proteomes" id="UP000662760">
    <property type="component" value="Segment"/>
</dbReference>
<dbReference type="RefSeq" id="YP_010115068.1">
    <property type="nucleotide sequence ID" value="NC_055921.1"/>
</dbReference>
<dbReference type="EMBL" id="MW544066">
    <property type="protein sequence ID" value="QSJ04034.1"/>
    <property type="molecule type" value="Genomic_DNA"/>
</dbReference>